<keyword evidence="4" id="KW-1185">Reference proteome</keyword>
<dbReference type="InterPro" id="IPR006442">
    <property type="entry name" value="Antitoxin_Phd/YefM"/>
</dbReference>
<reference evidence="4" key="1">
    <citation type="journal article" date="2019" name="Int. J. Syst. Evol. Microbiol.">
        <title>The Global Catalogue of Microorganisms (GCM) 10K type strain sequencing project: providing services to taxonomists for standard genome sequencing and annotation.</title>
        <authorList>
            <consortium name="The Broad Institute Genomics Platform"/>
            <consortium name="The Broad Institute Genome Sequencing Center for Infectious Disease"/>
            <person name="Wu L."/>
            <person name="Ma J."/>
        </authorList>
    </citation>
    <scope>NUCLEOTIDE SEQUENCE [LARGE SCALE GENOMIC DNA]</scope>
    <source>
        <strain evidence="4">CGMCC 4.7020</strain>
    </source>
</reference>
<accession>A0ABW3XEY5</accession>
<dbReference type="InterPro" id="IPR036165">
    <property type="entry name" value="YefM-like_sf"/>
</dbReference>
<organism evidence="3 4">
    <name type="scientific">Streptomyces kaempferi</name>
    <dbReference type="NCBI Taxonomy" id="333725"/>
    <lineage>
        <taxon>Bacteria</taxon>
        <taxon>Bacillati</taxon>
        <taxon>Actinomycetota</taxon>
        <taxon>Actinomycetes</taxon>
        <taxon>Kitasatosporales</taxon>
        <taxon>Streptomycetaceae</taxon>
        <taxon>Streptomyces</taxon>
    </lineage>
</organism>
<dbReference type="Gene3D" id="3.40.1620.10">
    <property type="entry name" value="YefM-like domain"/>
    <property type="match status" value="1"/>
</dbReference>
<evidence type="ECO:0000313" key="4">
    <source>
        <dbReference type="Proteomes" id="UP001597058"/>
    </source>
</evidence>
<name>A0ABW3XEY5_9ACTN</name>
<dbReference type="Pfam" id="PF02604">
    <property type="entry name" value="PhdYeFM_antitox"/>
    <property type="match status" value="1"/>
</dbReference>
<comment type="similarity">
    <text evidence="1 2">Belongs to the phD/YefM antitoxin family.</text>
</comment>
<sequence>MTIAAISYDLLMSERPTVHRNQIAEARNVLGKVIARARFAGEPTVLVNRGEEAAVIVSYEDYALLRELRDYVEELEAGETADSKHKGRILSEALATAKRRAALDSS</sequence>
<dbReference type="NCBIfam" id="TIGR01552">
    <property type="entry name" value="phd_fam"/>
    <property type="match status" value="1"/>
</dbReference>
<comment type="function">
    <text evidence="2">Antitoxin component of a type II toxin-antitoxin (TA) system.</text>
</comment>
<dbReference type="RefSeq" id="WP_381242769.1">
    <property type="nucleotide sequence ID" value="NZ_JBHSKH010000136.1"/>
</dbReference>
<proteinExistence type="inferred from homology"/>
<dbReference type="Proteomes" id="UP001597058">
    <property type="component" value="Unassembled WGS sequence"/>
</dbReference>
<gene>
    <name evidence="3" type="ORF">ACFQ5X_17645</name>
</gene>
<evidence type="ECO:0000256" key="2">
    <source>
        <dbReference type="RuleBase" id="RU362080"/>
    </source>
</evidence>
<dbReference type="EMBL" id="JBHTMM010000019">
    <property type="protein sequence ID" value="MFD1307666.1"/>
    <property type="molecule type" value="Genomic_DNA"/>
</dbReference>
<dbReference type="SUPFAM" id="SSF143120">
    <property type="entry name" value="YefM-like"/>
    <property type="match status" value="1"/>
</dbReference>
<protein>
    <recommendedName>
        <fullName evidence="2">Antitoxin</fullName>
    </recommendedName>
</protein>
<evidence type="ECO:0000256" key="1">
    <source>
        <dbReference type="ARBA" id="ARBA00009981"/>
    </source>
</evidence>
<evidence type="ECO:0000313" key="3">
    <source>
        <dbReference type="EMBL" id="MFD1307666.1"/>
    </source>
</evidence>
<comment type="caution">
    <text evidence="3">The sequence shown here is derived from an EMBL/GenBank/DDBJ whole genome shotgun (WGS) entry which is preliminary data.</text>
</comment>